<dbReference type="Gene3D" id="1.10.12.10">
    <property type="entry name" value="Lyase 2-enoyl-coa Hydratase, Chain A, domain 2"/>
    <property type="match status" value="1"/>
</dbReference>
<dbReference type="GO" id="GO:0006635">
    <property type="term" value="P:fatty acid beta-oxidation"/>
    <property type="evidence" value="ECO:0007669"/>
    <property type="project" value="TreeGrafter"/>
</dbReference>
<dbReference type="PANTHER" id="PTHR11941:SF54">
    <property type="entry name" value="ENOYL-COA HYDRATASE, MITOCHONDRIAL"/>
    <property type="match status" value="1"/>
</dbReference>
<keyword evidence="2" id="KW-0456">Lyase</keyword>
<dbReference type="PANTHER" id="PTHR11941">
    <property type="entry name" value="ENOYL-COA HYDRATASE-RELATED"/>
    <property type="match status" value="1"/>
</dbReference>
<evidence type="ECO:0000256" key="3">
    <source>
        <dbReference type="RuleBase" id="RU003707"/>
    </source>
</evidence>
<name>A0A8J6PQB8_9HYPH</name>
<evidence type="ECO:0000256" key="1">
    <source>
        <dbReference type="ARBA" id="ARBA00005254"/>
    </source>
</evidence>
<evidence type="ECO:0000256" key="2">
    <source>
        <dbReference type="ARBA" id="ARBA00023239"/>
    </source>
</evidence>
<dbReference type="SUPFAM" id="SSF52096">
    <property type="entry name" value="ClpP/crotonase"/>
    <property type="match status" value="1"/>
</dbReference>
<keyword evidence="5" id="KW-1185">Reference proteome</keyword>
<comment type="caution">
    <text evidence="4">The sequence shown here is derived from an EMBL/GenBank/DDBJ whole genome shotgun (WGS) entry which is preliminary data.</text>
</comment>
<gene>
    <name evidence="4" type="ORF">ICI42_19035</name>
</gene>
<dbReference type="GO" id="GO:0016829">
    <property type="term" value="F:lyase activity"/>
    <property type="evidence" value="ECO:0007669"/>
    <property type="project" value="UniProtKB-KW"/>
</dbReference>
<comment type="similarity">
    <text evidence="1 3">Belongs to the enoyl-CoA hydratase/isomerase family.</text>
</comment>
<dbReference type="InterPro" id="IPR001753">
    <property type="entry name" value="Enoyl-CoA_hydra/iso"/>
</dbReference>
<reference evidence="4" key="1">
    <citation type="submission" date="2020-09" db="EMBL/GenBank/DDBJ databases">
        <title>Genome seq and assembly of Tianweitania sp.</title>
        <authorList>
            <person name="Chhetri G."/>
        </authorList>
    </citation>
    <scope>NUCLEOTIDE SEQUENCE</scope>
    <source>
        <strain evidence="4">Rool2</strain>
    </source>
</reference>
<dbReference type="RefSeq" id="WP_188166195.1">
    <property type="nucleotide sequence ID" value="NZ_JACVVX010000007.1"/>
</dbReference>
<evidence type="ECO:0000313" key="4">
    <source>
        <dbReference type="EMBL" id="MBD0416752.1"/>
    </source>
</evidence>
<sequence>MTSTGNQDLIVTTEGHVRILRMNRPRARNALSVALRDAISSAIVTGDRDPQVRAIVITGSDTCFSAGGDIKEFPDAANQEDSMFVSQRIWSPLGSCRVPLIAAVEGIALGGGAEFAMLCDIIIAGDTAEFAFPEVRLGILPGNGGTQRFPRAVGKYKAMRYLLTGDRISAGSAAEMGLVSEVVEAGSAFASALALAQRIAELPPLAVRQIKDVVTHGADAPLSSALNIEREGSRLLMRTSDHKEASNAFIQKRRPVFTGK</sequence>
<dbReference type="Pfam" id="PF00378">
    <property type="entry name" value="ECH_1"/>
    <property type="match status" value="1"/>
</dbReference>
<evidence type="ECO:0000313" key="5">
    <source>
        <dbReference type="Proteomes" id="UP000643405"/>
    </source>
</evidence>
<dbReference type="EMBL" id="JACVVX010000007">
    <property type="protein sequence ID" value="MBD0416752.1"/>
    <property type="molecule type" value="Genomic_DNA"/>
</dbReference>
<accession>A0A8J6PQB8</accession>
<protein>
    <submittedName>
        <fullName evidence="4">Enoyl-CoA hydratase/isomerase family protein</fullName>
    </submittedName>
</protein>
<dbReference type="Gene3D" id="3.90.226.10">
    <property type="entry name" value="2-enoyl-CoA Hydratase, Chain A, domain 1"/>
    <property type="match status" value="1"/>
</dbReference>
<organism evidence="4 5">
    <name type="scientific">Oryzicola mucosus</name>
    <dbReference type="NCBI Taxonomy" id="2767425"/>
    <lineage>
        <taxon>Bacteria</taxon>
        <taxon>Pseudomonadati</taxon>
        <taxon>Pseudomonadota</taxon>
        <taxon>Alphaproteobacteria</taxon>
        <taxon>Hyphomicrobiales</taxon>
        <taxon>Phyllobacteriaceae</taxon>
        <taxon>Oryzicola</taxon>
    </lineage>
</organism>
<dbReference type="AlphaFoldDB" id="A0A8J6PQB8"/>
<dbReference type="FunFam" id="3.90.226.10:FF:000009">
    <property type="entry name" value="Carnitinyl-CoA dehydratase"/>
    <property type="match status" value="1"/>
</dbReference>
<dbReference type="InterPro" id="IPR018376">
    <property type="entry name" value="Enoyl-CoA_hyd/isom_CS"/>
</dbReference>
<dbReference type="PROSITE" id="PS00166">
    <property type="entry name" value="ENOYL_COA_HYDRATASE"/>
    <property type="match status" value="1"/>
</dbReference>
<proteinExistence type="inferred from homology"/>
<dbReference type="InterPro" id="IPR014748">
    <property type="entry name" value="Enoyl-CoA_hydra_C"/>
</dbReference>
<dbReference type="Proteomes" id="UP000643405">
    <property type="component" value="Unassembled WGS sequence"/>
</dbReference>
<dbReference type="InterPro" id="IPR029045">
    <property type="entry name" value="ClpP/crotonase-like_dom_sf"/>
</dbReference>
<dbReference type="CDD" id="cd06558">
    <property type="entry name" value="crotonase-like"/>
    <property type="match status" value="1"/>
</dbReference>